<comment type="caution">
    <text evidence="1">The sequence shown here is derived from an EMBL/GenBank/DDBJ whole genome shotgun (WGS) entry which is preliminary data.</text>
</comment>
<dbReference type="InterPro" id="IPR001646">
    <property type="entry name" value="5peptide_repeat"/>
</dbReference>
<dbReference type="SUPFAM" id="SSF141571">
    <property type="entry name" value="Pentapeptide repeat-like"/>
    <property type="match status" value="1"/>
</dbReference>
<dbReference type="Gene3D" id="2.160.20.80">
    <property type="entry name" value="E3 ubiquitin-protein ligase SopA"/>
    <property type="match status" value="1"/>
</dbReference>
<dbReference type="Pfam" id="PF00805">
    <property type="entry name" value="Pentapeptide"/>
    <property type="match status" value="1"/>
</dbReference>
<dbReference type="EMBL" id="JADEXQ010000023">
    <property type="protein sequence ID" value="MBE9029833.1"/>
    <property type="molecule type" value="Genomic_DNA"/>
</dbReference>
<keyword evidence="2" id="KW-1185">Reference proteome</keyword>
<name>A0A928VJL8_9CYAN</name>
<evidence type="ECO:0000313" key="1">
    <source>
        <dbReference type="EMBL" id="MBE9029833.1"/>
    </source>
</evidence>
<reference evidence="1" key="1">
    <citation type="submission" date="2020-10" db="EMBL/GenBank/DDBJ databases">
        <authorList>
            <person name="Castelo-Branco R."/>
            <person name="Eusebio N."/>
            <person name="Adriana R."/>
            <person name="Vieira A."/>
            <person name="Brugerolle De Fraissinette N."/>
            <person name="Rezende De Castro R."/>
            <person name="Schneider M.P."/>
            <person name="Vasconcelos V."/>
            <person name="Leao P.N."/>
        </authorList>
    </citation>
    <scope>NUCLEOTIDE SEQUENCE</scope>
    <source>
        <strain evidence="1">LEGE 11480</strain>
    </source>
</reference>
<dbReference type="RefSeq" id="WP_264324652.1">
    <property type="nucleotide sequence ID" value="NZ_JADEXQ010000023.1"/>
</dbReference>
<gene>
    <name evidence="1" type="ORF">IQ266_08840</name>
</gene>
<dbReference type="Proteomes" id="UP000625316">
    <property type="component" value="Unassembled WGS sequence"/>
</dbReference>
<dbReference type="AlphaFoldDB" id="A0A928VJL8"/>
<evidence type="ECO:0000313" key="2">
    <source>
        <dbReference type="Proteomes" id="UP000625316"/>
    </source>
</evidence>
<protein>
    <submittedName>
        <fullName evidence="1">Pentapeptide repeat-containing protein</fullName>
    </submittedName>
</protein>
<proteinExistence type="predicted"/>
<sequence length="117" mass="13258">MNIEEFLELYDSGERDFTHVNLDTARIYECNIENVDFSYTELSDFYSSQASFINCNFTNANLANMEMREGGLVNCNLTNANLSGAKISEIDHCFFKDTIMSDGSYNSDGIVLFRQDG</sequence>
<organism evidence="1 2">
    <name type="scientific">Romeriopsis navalis LEGE 11480</name>
    <dbReference type="NCBI Taxonomy" id="2777977"/>
    <lineage>
        <taxon>Bacteria</taxon>
        <taxon>Bacillati</taxon>
        <taxon>Cyanobacteriota</taxon>
        <taxon>Cyanophyceae</taxon>
        <taxon>Leptolyngbyales</taxon>
        <taxon>Leptolyngbyaceae</taxon>
        <taxon>Romeriopsis</taxon>
        <taxon>Romeriopsis navalis</taxon>
    </lineage>
</organism>
<accession>A0A928VJL8</accession>